<dbReference type="Pfam" id="PF13920">
    <property type="entry name" value="zf-C3HC4_3"/>
    <property type="match status" value="1"/>
</dbReference>
<feature type="coiled-coil region" evidence="5">
    <location>
        <begin position="382"/>
        <end position="423"/>
    </location>
</feature>
<protein>
    <recommendedName>
        <fullName evidence="6">RING-type domain-containing protein</fullName>
    </recommendedName>
</protein>
<dbReference type="PANTHER" id="PTHR15600:SF42">
    <property type="entry name" value="SACSIN"/>
    <property type="match status" value="1"/>
</dbReference>
<dbReference type="Gene3D" id="3.30.40.10">
    <property type="entry name" value="Zinc/RING finger domain, C3HC4 (zinc finger)"/>
    <property type="match status" value="1"/>
</dbReference>
<keyword evidence="2 4" id="KW-0863">Zinc-finger</keyword>
<dbReference type="EMBL" id="BNCO01000021">
    <property type="protein sequence ID" value="GIL55476.1"/>
    <property type="molecule type" value="Genomic_DNA"/>
</dbReference>
<dbReference type="GO" id="GO:0008270">
    <property type="term" value="F:zinc ion binding"/>
    <property type="evidence" value="ECO:0007669"/>
    <property type="project" value="UniProtKB-KW"/>
</dbReference>
<keyword evidence="3" id="KW-0862">Zinc</keyword>
<sequence>TAVLRATGAALSPAAEASRVAFDFVETTAAVTAAAASSGGGAIGLFAKSSSGGSGSGSGLGRIFIAEPPAHLPVSWLLASAVSRVLGSPVVLPIQPLFTIPAGELQQLQPVLLPGGFDAGLETAAQAGVPGAPLLPADSALLQLKPLRHYCAGEVVAYQRTTAVVAVPTAAAAAAAERRLQFGATAPGPNTAAQEVQVGAAAAATAGGGGSSSSSSSGSNLCYGRVAAHCVPAAKAAGASGGVHRVLVEVEPGVVQHLLSTQVFCFRSATGEAAPPSTATAAASSSSTAADFSAAASSSSAATAAAATDDASLSAGVVAGAGVAGSSSSRSATPLAAVDAAAAAVAAQPSSGGVLNPVSSSEMLAAVRDVMAAAGLPLDPAAGQLMGRVAMLQEKLTEAQEQLEQAKREAASSAAEAENARGAWQCKICFGRDVDSAYTTCGHTICARCANAAGSNRCPVCRKTSQALLRLYRA</sequence>
<evidence type="ECO:0000256" key="5">
    <source>
        <dbReference type="SAM" id="Coils"/>
    </source>
</evidence>
<gene>
    <name evidence="7" type="ORF">Vafri_11038</name>
</gene>
<dbReference type="InterPro" id="IPR052972">
    <property type="entry name" value="Sacsin_chaperone_reg"/>
</dbReference>
<dbReference type="PROSITE" id="PS00518">
    <property type="entry name" value="ZF_RING_1"/>
    <property type="match status" value="1"/>
</dbReference>
<dbReference type="SUPFAM" id="SSF57850">
    <property type="entry name" value="RING/U-box"/>
    <property type="match status" value="1"/>
</dbReference>
<dbReference type="SMART" id="SM00184">
    <property type="entry name" value="RING"/>
    <property type="match status" value="1"/>
</dbReference>
<dbReference type="PROSITE" id="PS50089">
    <property type="entry name" value="ZF_RING_2"/>
    <property type="match status" value="1"/>
</dbReference>
<keyword evidence="8" id="KW-1185">Reference proteome</keyword>
<evidence type="ECO:0000256" key="3">
    <source>
        <dbReference type="ARBA" id="ARBA00022833"/>
    </source>
</evidence>
<reference evidence="7" key="1">
    <citation type="journal article" date="2021" name="Proc. Natl. Acad. Sci. U.S.A.">
        <title>Three genomes in the algal genus Volvox reveal the fate of a haploid sex-determining region after a transition to homothallism.</title>
        <authorList>
            <person name="Yamamoto K."/>
            <person name="Hamaji T."/>
            <person name="Kawai-Toyooka H."/>
            <person name="Matsuzaki R."/>
            <person name="Takahashi F."/>
            <person name="Nishimura Y."/>
            <person name="Kawachi M."/>
            <person name="Noguchi H."/>
            <person name="Minakuchi Y."/>
            <person name="Umen J.G."/>
            <person name="Toyoda A."/>
            <person name="Nozaki H."/>
        </authorList>
    </citation>
    <scope>NUCLEOTIDE SEQUENCE</scope>
    <source>
        <strain evidence="7">NIES-3780</strain>
    </source>
</reference>
<dbReference type="GO" id="GO:0030544">
    <property type="term" value="F:Hsp70 protein binding"/>
    <property type="evidence" value="ECO:0007669"/>
    <property type="project" value="TreeGrafter"/>
</dbReference>
<proteinExistence type="predicted"/>
<dbReference type="AlphaFoldDB" id="A0A8J4B760"/>
<accession>A0A8J4B760</accession>
<keyword evidence="5" id="KW-0175">Coiled coil</keyword>
<dbReference type="InterPro" id="IPR013083">
    <property type="entry name" value="Znf_RING/FYVE/PHD"/>
</dbReference>
<organism evidence="7 8">
    <name type="scientific">Volvox africanus</name>
    <dbReference type="NCBI Taxonomy" id="51714"/>
    <lineage>
        <taxon>Eukaryota</taxon>
        <taxon>Viridiplantae</taxon>
        <taxon>Chlorophyta</taxon>
        <taxon>core chlorophytes</taxon>
        <taxon>Chlorophyceae</taxon>
        <taxon>CS clade</taxon>
        <taxon>Chlamydomonadales</taxon>
        <taxon>Volvocaceae</taxon>
        <taxon>Volvox</taxon>
    </lineage>
</organism>
<dbReference type="PANTHER" id="PTHR15600">
    <property type="entry name" value="SACSIN"/>
    <property type="match status" value="1"/>
</dbReference>
<evidence type="ECO:0000259" key="6">
    <source>
        <dbReference type="PROSITE" id="PS50089"/>
    </source>
</evidence>
<evidence type="ECO:0000256" key="2">
    <source>
        <dbReference type="ARBA" id="ARBA00022771"/>
    </source>
</evidence>
<comment type="caution">
    <text evidence="7">The sequence shown here is derived from an EMBL/GenBank/DDBJ whole genome shotgun (WGS) entry which is preliminary data.</text>
</comment>
<dbReference type="InterPro" id="IPR001841">
    <property type="entry name" value="Znf_RING"/>
</dbReference>
<evidence type="ECO:0000256" key="1">
    <source>
        <dbReference type="ARBA" id="ARBA00022723"/>
    </source>
</evidence>
<feature type="domain" description="RING-type" evidence="6">
    <location>
        <begin position="426"/>
        <end position="462"/>
    </location>
</feature>
<feature type="non-terminal residue" evidence="7">
    <location>
        <position position="474"/>
    </location>
</feature>
<evidence type="ECO:0000313" key="7">
    <source>
        <dbReference type="EMBL" id="GIL55476.1"/>
    </source>
</evidence>
<evidence type="ECO:0000313" key="8">
    <source>
        <dbReference type="Proteomes" id="UP000747399"/>
    </source>
</evidence>
<evidence type="ECO:0000256" key="4">
    <source>
        <dbReference type="PROSITE-ProRule" id="PRU00175"/>
    </source>
</evidence>
<dbReference type="Proteomes" id="UP000747399">
    <property type="component" value="Unassembled WGS sequence"/>
</dbReference>
<name>A0A8J4B760_9CHLO</name>
<dbReference type="InterPro" id="IPR017907">
    <property type="entry name" value="Znf_RING_CS"/>
</dbReference>
<keyword evidence="1" id="KW-0479">Metal-binding</keyword>